<dbReference type="InterPro" id="IPR004779">
    <property type="entry name" value="CO/AA/NH_transpt"/>
</dbReference>
<feature type="transmembrane region" description="Helical" evidence="9">
    <location>
        <begin position="234"/>
        <end position="253"/>
    </location>
</feature>
<dbReference type="PANTHER" id="PTHR32322:SF2">
    <property type="entry name" value="EAMA DOMAIN-CONTAINING PROTEIN"/>
    <property type="match status" value="1"/>
</dbReference>
<evidence type="ECO:0000256" key="3">
    <source>
        <dbReference type="ARBA" id="ARBA00022448"/>
    </source>
</evidence>
<evidence type="ECO:0000256" key="5">
    <source>
        <dbReference type="ARBA" id="ARBA00022692"/>
    </source>
</evidence>
<feature type="transmembrane region" description="Helical" evidence="9">
    <location>
        <begin position="87"/>
        <end position="105"/>
    </location>
</feature>
<evidence type="ECO:0000313" key="11">
    <source>
        <dbReference type="EMBL" id="GAA5106078.1"/>
    </source>
</evidence>
<dbReference type="PANTHER" id="PTHR32322">
    <property type="entry name" value="INNER MEMBRANE TRANSPORTER"/>
    <property type="match status" value="1"/>
</dbReference>
<feature type="transmembrane region" description="Helical" evidence="9">
    <location>
        <begin position="136"/>
        <end position="154"/>
    </location>
</feature>
<gene>
    <name evidence="11" type="ORF">GCM10023211_05490</name>
</gene>
<comment type="caution">
    <text evidence="11">The sequence shown here is derived from an EMBL/GenBank/DDBJ whole genome shotgun (WGS) entry which is preliminary data.</text>
</comment>
<dbReference type="Proteomes" id="UP001500171">
    <property type="component" value="Unassembled WGS sequence"/>
</dbReference>
<dbReference type="InterPro" id="IPR037185">
    <property type="entry name" value="EmrE-like"/>
</dbReference>
<name>A0ABP9N0B6_9GAMM</name>
<feature type="domain" description="EamA" evidence="10">
    <location>
        <begin position="3"/>
        <end position="129"/>
    </location>
</feature>
<feature type="transmembrane region" description="Helical" evidence="9">
    <location>
        <begin position="259"/>
        <end position="276"/>
    </location>
</feature>
<sequence>MAYLFIVTVIWSFSFSLIGVYLSGQVDSWFAVFARIILALLTFLPFLRFRLFTLKQIILLMLVGASQLGIMYIFYYNAFRYITVPELLLFTIFTPIYVTLLYDILQQHKLRVSYLLTAILAVIGTAIIRYDHISTNFVVGFLLIQGANITFAMGQVGYKRIMELYHLPQHNAFAWVYVGAAIISIFCWCLFGNSQQLPTTYLQWGIIIWLGVVASGLCYFMWNYGATKVDSGTLAIMNNVVIPGGIIVNVVIWHQHIDWLRFILGAGVIVLSLIIHQKYHAKQK</sequence>
<feature type="transmembrane region" description="Helical" evidence="9">
    <location>
        <begin position="58"/>
        <end position="75"/>
    </location>
</feature>
<keyword evidence="8 9" id="KW-0472">Membrane</keyword>
<evidence type="ECO:0000256" key="1">
    <source>
        <dbReference type="ARBA" id="ARBA00004651"/>
    </source>
</evidence>
<reference evidence="12" key="1">
    <citation type="journal article" date="2019" name="Int. J. Syst. Evol. Microbiol.">
        <title>The Global Catalogue of Microorganisms (GCM) 10K type strain sequencing project: providing services to taxonomists for standard genome sequencing and annotation.</title>
        <authorList>
            <consortium name="The Broad Institute Genomics Platform"/>
            <consortium name="The Broad Institute Genome Sequencing Center for Infectious Disease"/>
            <person name="Wu L."/>
            <person name="Ma J."/>
        </authorList>
    </citation>
    <scope>NUCLEOTIDE SEQUENCE [LARGE SCALE GENOMIC DNA]</scope>
    <source>
        <strain evidence="12">JCM 18050</strain>
    </source>
</reference>
<evidence type="ECO:0000256" key="8">
    <source>
        <dbReference type="ARBA" id="ARBA00023136"/>
    </source>
</evidence>
<keyword evidence="12" id="KW-1185">Reference proteome</keyword>
<evidence type="ECO:0000256" key="7">
    <source>
        <dbReference type="ARBA" id="ARBA00022989"/>
    </source>
</evidence>
<protein>
    <submittedName>
        <fullName evidence="11">Carboxylate/amino acid/amine transporter</fullName>
    </submittedName>
</protein>
<dbReference type="SUPFAM" id="SSF103481">
    <property type="entry name" value="Multidrug resistance efflux transporter EmrE"/>
    <property type="match status" value="2"/>
</dbReference>
<evidence type="ECO:0000256" key="6">
    <source>
        <dbReference type="ARBA" id="ARBA00022737"/>
    </source>
</evidence>
<keyword evidence="5 9" id="KW-0812">Transmembrane</keyword>
<feature type="domain" description="EamA" evidence="10">
    <location>
        <begin position="140"/>
        <end position="275"/>
    </location>
</feature>
<feature type="transmembrane region" description="Helical" evidence="9">
    <location>
        <begin position="174"/>
        <end position="195"/>
    </location>
</feature>
<keyword evidence="3" id="KW-0813">Transport</keyword>
<feature type="transmembrane region" description="Helical" evidence="9">
    <location>
        <begin position="28"/>
        <end position="46"/>
    </location>
</feature>
<organism evidence="11 12">
    <name type="scientific">Orbus sasakiae</name>
    <dbReference type="NCBI Taxonomy" id="1078475"/>
    <lineage>
        <taxon>Bacteria</taxon>
        <taxon>Pseudomonadati</taxon>
        <taxon>Pseudomonadota</taxon>
        <taxon>Gammaproteobacteria</taxon>
        <taxon>Orbales</taxon>
        <taxon>Orbaceae</taxon>
        <taxon>Orbus</taxon>
    </lineage>
</organism>
<feature type="transmembrane region" description="Helical" evidence="9">
    <location>
        <begin position="5"/>
        <end position="22"/>
    </location>
</feature>
<evidence type="ECO:0000256" key="4">
    <source>
        <dbReference type="ARBA" id="ARBA00022475"/>
    </source>
</evidence>
<evidence type="ECO:0000313" key="12">
    <source>
        <dbReference type="Proteomes" id="UP001500171"/>
    </source>
</evidence>
<keyword evidence="7 9" id="KW-1133">Transmembrane helix</keyword>
<dbReference type="Pfam" id="PF00892">
    <property type="entry name" value="EamA"/>
    <property type="match status" value="2"/>
</dbReference>
<evidence type="ECO:0000256" key="9">
    <source>
        <dbReference type="SAM" id="Phobius"/>
    </source>
</evidence>
<feature type="transmembrane region" description="Helical" evidence="9">
    <location>
        <begin position="201"/>
        <end position="222"/>
    </location>
</feature>
<keyword evidence="4" id="KW-1003">Cell membrane</keyword>
<dbReference type="InterPro" id="IPR050638">
    <property type="entry name" value="AA-Vitamin_Transporters"/>
</dbReference>
<accession>A0ABP9N0B6</accession>
<dbReference type="InterPro" id="IPR000620">
    <property type="entry name" value="EamA_dom"/>
</dbReference>
<keyword evidence="6" id="KW-0677">Repeat</keyword>
<comment type="subcellular location">
    <subcellularLocation>
        <location evidence="1">Cell membrane</location>
        <topology evidence="1">Multi-pass membrane protein</topology>
    </subcellularLocation>
</comment>
<feature type="transmembrane region" description="Helical" evidence="9">
    <location>
        <begin position="112"/>
        <end position="130"/>
    </location>
</feature>
<evidence type="ECO:0000259" key="10">
    <source>
        <dbReference type="Pfam" id="PF00892"/>
    </source>
</evidence>
<proteinExistence type="inferred from homology"/>
<dbReference type="RefSeq" id="WP_345488563.1">
    <property type="nucleotide sequence ID" value="NZ_BAABHY010000001.1"/>
</dbReference>
<comment type="similarity">
    <text evidence="2">Belongs to the EamA transporter family.</text>
</comment>
<evidence type="ECO:0000256" key="2">
    <source>
        <dbReference type="ARBA" id="ARBA00007362"/>
    </source>
</evidence>
<dbReference type="EMBL" id="BAABHY010000001">
    <property type="protein sequence ID" value="GAA5106078.1"/>
    <property type="molecule type" value="Genomic_DNA"/>
</dbReference>
<dbReference type="NCBIfam" id="TIGR00950">
    <property type="entry name" value="2A78"/>
    <property type="match status" value="1"/>
</dbReference>